<dbReference type="Proteomes" id="UP001335648">
    <property type="component" value="Unassembled WGS sequence"/>
</dbReference>
<keyword evidence="2" id="KW-1185">Reference proteome</keyword>
<comment type="caution">
    <text evidence="1">The sequence shown here is derived from an EMBL/GenBank/DDBJ whole genome shotgun (WGS) entry which is preliminary data.</text>
</comment>
<protein>
    <submittedName>
        <fullName evidence="1">Uncharacterized protein</fullName>
    </submittedName>
</protein>
<sequence>MATRQGECALVTWRVKRERERENVSMATRQGECALVTWSLTSRPSAAGLPFRVKCLLCQHGPIICPKNSCNLSDSAITL</sequence>
<proteinExistence type="predicted"/>
<evidence type="ECO:0000313" key="2">
    <source>
        <dbReference type="Proteomes" id="UP001335648"/>
    </source>
</evidence>
<name>A0AAN8BEN4_9TELE</name>
<accession>A0AAN8BEN4</accession>
<gene>
    <name evidence="1" type="ORF">CesoFtcFv8_019872</name>
</gene>
<organism evidence="1 2">
    <name type="scientific">Champsocephalus esox</name>
    <name type="common">pike icefish</name>
    <dbReference type="NCBI Taxonomy" id="159716"/>
    <lineage>
        <taxon>Eukaryota</taxon>
        <taxon>Metazoa</taxon>
        <taxon>Chordata</taxon>
        <taxon>Craniata</taxon>
        <taxon>Vertebrata</taxon>
        <taxon>Euteleostomi</taxon>
        <taxon>Actinopterygii</taxon>
        <taxon>Neopterygii</taxon>
        <taxon>Teleostei</taxon>
        <taxon>Neoteleostei</taxon>
        <taxon>Acanthomorphata</taxon>
        <taxon>Eupercaria</taxon>
        <taxon>Perciformes</taxon>
        <taxon>Notothenioidei</taxon>
        <taxon>Channichthyidae</taxon>
        <taxon>Champsocephalus</taxon>
    </lineage>
</organism>
<dbReference type="AlphaFoldDB" id="A0AAN8BEN4"/>
<evidence type="ECO:0000313" key="1">
    <source>
        <dbReference type="EMBL" id="KAK5883555.1"/>
    </source>
</evidence>
<reference evidence="1 2" key="1">
    <citation type="journal article" date="2023" name="Mol. Biol. Evol.">
        <title>Genomics of Secondarily Temperate Adaptation in the Only Non-Antarctic Icefish.</title>
        <authorList>
            <person name="Rivera-Colon A.G."/>
            <person name="Rayamajhi N."/>
            <person name="Minhas B.F."/>
            <person name="Madrigal G."/>
            <person name="Bilyk K.T."/>
            <person name="Yoon V."/>
            <person name="Hune M."/>
            <person name="Gregory S."/>
            <person name="Cheng C.H.C."/>
            <person name="Catchen J.M."/>
        </authorList>
    </citation>
    <scope>NUCLEOTIDE SEQUENCE [LARGE SCALE GENOMIC DNA]</scope>
    <source>
        <strain evidence="1">JC2023a</strain>
    </source>
</reference>
<dbReference type="EMBL" id="JAULUE010002061">
    <property type="protein sequence ID" value="KAK5883555.1"/>
    <property type="molecule type" value="Genomic_DNA"/>
</dbReference>